<reference evidence="4" key="1">
    <citation type="journal article" date="2023" name="IScience">
        <title>Live-bearing cockroach genome reveals convergent evolutionary mechanisms linked to viviparity in insects and beyond.</title>
        <authorList>
            <person name="Fouks B."/>
            <person name="Harrison M.C."/>
            <person name="Mikhailova A.A."/>
            <person name="Marchal E."/>
            <person name="English S."/>
            <person name="Carruthers M."/>
            <person name="Jennings E.C."/>
            <person name="Chiamaka E.L."/>
            <person name="Frigard R.A."/>
            <person name="Pippel M."/>
            <person name="Attardo G.M."/>
            <person name="Benoit J.B."/>
            <person name="Bornberg-Bauer E."/>
            <person name="Tobe S.S."/>
        </authorList>
    </citation>
    <scope>NUCLEOTIDE SEQUENCE</scope>
    <source>
        <strain evidence="4">Stay&amp;Tobe</strain>
    </source>
</reference>
<dbReference type="Pfam" id="PF21948">
    <property type="entry name" value="LplA-B_cat"/>
    <property type="match status" value="1"/>
</dbReference>
<dbReference type="GO" id="GO:0005739">
    <property type="term" value="C:mitochondrion"/>
    <property type="evidence" value="ECO:0007669"/>
    <property type="project" value="TreeGrafter"/>
</dbReference>
<feature type="domain" description="BPL/LPL catalytic" evidence="3">
    <location>
        <begin position="91"/>
        <end position="277"/>
    </location>
</feature>
<dbReference type="GO" id="GO:0009249">
    <property type="term" value="P:protein lipoylation"/>
    <property type="evidence" value="ECO:0007669"/>
    <property type="project" value="InterPro"/>
</dbReference>
<dbReference type="PANTHER" id="PTHR12561">
    <property type="entry name" value="LIPOATE-PROTEIN LIGASE"/>
    <property type="match status" value="1"/>
</dbReference>
<evidence type="ECO:0000256" key="1">
    <source>
        <dbReference type="ARBA" id="ARBA00005085"/>
    </source>
</evidence>
<proteinExistence type="inferred from homology"/>
<reference evidence="4" key="2">
    <citation type="submission" date="2023-05" db="EMBL/GenBank/DDBJ databases">
        <authorList>
            <person name="Fouks B."/>
        </authorList>
    </citation>
    <scope>NUCLEOTIDE SEQUENCE</scope>
    <source>
        <strain evidence="4">Stay&amp;Tobe</strain>
        <tissue evidence="4">Testes</tissue>
    </source>
</reference>
<sequence>NYPEFSAIKPLPLFSSARGMHLRLRPANKTTLSNSSSPLVSTIKFNNYSTTSNQRLDGAESPVAKSVFISQSNDIFTNLALEDWLYKNFNFTNHHILLLWRNSPTVVIGRHQNPWLEANTALLAENGIKIARRNSGGGTVYHDEGNLNMTFFTPREHYNRKNNLEIVSRALFREYGMETEISAREDLVVDGVYKQISGTASKLGRPNAYHHCTLLVDVNKVNLSRALQKHNKGIKTNATKSISSPVKNLCEVHTHVKLEKLLGAIGWEYLRTCPLTLQDLGKNHIAKQRGFQLVNPTNQWFPGLDDLHAEFSSWEWRFAKSPKFSVTRTFRVPQELLGENKFTNEDLTITIDVNKGLVEDVMLTVPPGLKAAKGFSGEAEVVTSIRGQRFSEEAVTMLQTQLSNLNTPEQTRKSFVVKCMRTSILTLEDENDC</sequence>
<dbReference type="EMBL" id="JASPKZ010006073">
    <property type="protein sequence ID" value="KAJ9587712.1"/>
    <property type="molecule type" value="Genomic_DNA"/>
</dbReference>
<comment type="similarity">
    <text evidence="2">Belongs to the LplA family.</text>
</comment>
<dbReference type="InterPro" id="IPR045864">
    <property type="entry name" value="aa-tRNA-synth_II/BPL/LPL"/>
</dbReference>
<dbReference type="InterPro" id="IPR004562">
    <property type="entry name" value="LipoylTrfase_LipoateP_Ligase"/>
</dbReference>
<dbReference type="GO" id="GO:0017118">
    <property type="term" value="F:lipoyltransferase activity"/>
    <property type="evidence" value="ECO:0007669"/>
    <property type="project" value="TreeGrafter"/>
</dbReference>
<evidence type="ECO:0000313" key="4">
    <source>
        <dbReference type="EMBL" id="KAJ9587712.1"/>
    </source>
</evidence>
<keyword evidence="5" id="KW-1185">Reference proteome</keyword>
<organism evidence="4 5">
    <name type="scientific">Diploptera punctata</name>
    <name type="common">Pacific beetle cockroach</name>
    <dbReference type="NCBI Taxonomy" id="6984"/>
    <lineage>
        <taxon>Eukaryota</taxon>
        <taxon>Metazoa</taxon>
        <taxon>Ecdysozoa</taxon>
        <taxon>Arthropoda</taxon>
        <taxon>Hexapoda</taxon>
        <taxon>Insecta</taxon>
        <taxon>Pterygota</taxon>
        <taxon>Neoptera</taxon>
        <taxon>Polyneoptera</taxon>
        <taxon>Dictyoptera</taxon>
        <taxon>Blattodea</taxon>
        <taxon>Blaberoidea</taxon>
        <taxon>Blaberidae</taxon>
        <taxon>Diplopterinae</taxon>
        <taxon>Diploptera</taxon>
    </lineage>
</organism>
<dbReference type="Proteomes" id="UP001233999">
    <property type="component" value="Unassembled WGS sequence"/>
</dbReference>
<dbReference type="Gene3D" id="3.30.930.10">
    <property type="entry name" value="Bira Bifunctional Protein, Domain 2"/>
    <property type="match status" value="1"/>
</dbReference>
<comment type="caution">
    <text evidence="4">The sequence shown here is derived from an EMBL/GenBank/DDBJ whole genome shotgun (WGS) entry which is preliminary data.</text>
</comment>
<comment type="pathway">
    <text evidence="1">Protein modification; protein lipoylation via exogenous pathway; protein N(6)-(lipoyl)lysine from lipoate: step 2/2.</text>
</comment>
<dbReference type="PANTHER" id="PTHR12561:SF3">
    <property type="entry name" value="LIPOYLTRANSFERASE 1, MITOCHONDRIAL"/>
    <property type="match status" value="1"/>
</dbReference>
<dbReference type="CDD" id="cd16443">
    <property type="entry name" value="LplA"/>
    <property type="match status" value="1"/>
</dbReference>
<protein>
    <recommendedName>
        <fullName evidence="3">BPL/LPL catalytic domain-containing protein</fullName>
    </recommendedName>
</protein>
<evidence type="ECO:0000259" key="3">
    <source>
        <dbReference type="PROSITE" id="PS51733"/>
    </source>
</evidence>
<dbReference type="SUPFAM" id="SSF55681">
    <property type="entry name" value="Class II aaRS and biotin synthetases"/>
    <property type="match status" value="1"/>
</dbReference>
<feature type="non-terminal residue" evidence="4">
    <location>
        <position position="433"/>
    </location>
</feature>
<gene>
    <name evidence="4" type="ORF">L9F63_018863</name>
</gene>
<dbReference type="Gene3D" id="3.30.390.50">
    <property type="entry name" value="CO dehydrogenase flavoprotein, C-terminal domain"/>
    <property type="match status" value="1"/>
</dbReference>
<evidence type="ECO:0000256" key="2">
    <source>
        <dbReference type="ARBA" id="ARBA00008242"/>
    </source>
</evidence>
<accession>A0AAD8EFE7</accession>
<dbReference type="FunFam" id="3.30.930.10:FF:000045">
    <property type="entry name" value="lipoyltransferase 1, mitochondrial"/>
    <property type="match status" value="1"/>
</dbReference>
<evidence type="ECO:0000313" key="5">
    <source>
        <dbReference type="Proteomes" id="UP001233999"/>
    </source>
</evidence>
<dbReference type="PROSITE" id="PS51733">
    <property type="entry name" value="BPL_LPL_CATALYTIC"/>
    <property type="match status" value="1"/>
</dbReference>
<name>A0AAD8EFE7_DIPPU</name>
<dbReference type="InterPro" id="IPR004143">
    <property type="entry name" value="BPL_LPL_catalytic"/>
</dbReference>
<dbReference type="AlphaFoldDB" id="A0AAD8EFE7"/>